<reference evidence="3" key="1">
    <citation type="submission" date="2013-09" db="EMBL/GenBank/DDBJ databases">
        <title>Corchorus olitorius genome sequencing.</title>
        <authorList>
            <person name="Alam M."/>
            <person name="Haque M.S."/>
            <person name="Islam M.S."/>
            <person name="Emdad E.M."/>
            <person name="Islam M.M."/>
            <person name="Ahmed B."/>
            <person name="Halim A."/>
            <person name="Hossen Q.M.M."/>
            <person name="Hossain M.Z."/>
            <person name="Ahmed R."/>
            <person name="Khan M.M."/>
            <person name="Islam R."/>
            <person name="Rashid M.M."/>
            <person name="Khan S.A."/>
            <person name="Rahman M.S."/>
            <person name="Alam M."/>
            <person name="Yahiya A.S."/>
            <person name="Khan M.S."/>
            <person name="Azam M.S."/>
            <person name="Haque T."/>
            <person name="Lashkar M.Z.H."/>
            <person name="Akhand A.I."/>
            <person name="Morshed G."/>
            <person name="Roy S."/>
            <person name="Uddin K.S."/>
            <person name="Rabeya T."/>
            <person name="Hossain A.S."/>
            <person name="Chowdhury A."/>
            <person name="Snigdha A.R."/>
            <person name="Mortoza M.S."/>
            <person name="Matin S.A."/>
            <person name="Hoque S.M.E."/>
            <person name="Islam M.K."/>
            <person name="Roy D.K."/>
            <person name="Haider R."/>
            <person name="Moosa M.M."/>
            <person name="Elias S.M."/>
            <person name="Hasan A.M."/>
            <person name="Jahan S."/>
            <person name="Shafiuddin M."/>
            <person name="Mahmood N."/>
            <person name="Shommy N.S."/>
        </authorList>
    </citation>
    <scope>NUCLEOTIDE SEQUENCE [LARGE SCALE GENOMIC DNA]</scope>
    <source>
        <strain evidence="3">cv. O-4</strain>
    </source>
</reference>
<dbReference type="Pfam" id="PF16719">
    <property type="entry name" value="SAWADEE"/>
    <property type="match status" value="1"/>
</dbReference>
<sequence>MERLRPRQRPSFSGFTKAEIEKMEKLVIEESREVLQSKEFCQKIARSFSSSAARAGKPIVKWTEVQSWFLARQQDSTSKVASTTDTSKSEAGMPATRPLNNGHLCSQILKEVVSEVGDKVPDLSELKFEAKSSKDGAWYDVDAFLNHRILSSGEAEVLVRFAGFGPEEDEWVSVKDAVRERSIPFEHTECHKVKVGDLLLCLQERRDQEIYYDAHVIEIERKMHDIRAAMHSKYKKNISSEAVNADLSTLGFFLGESSLEETMLHSWPTSPITRTTTTVLLIL</sequence>
<dbReference type="InterPro" id="IPR032001">
    <property type="entry name" value="SAWADEE_dom"/>
</dbReference>
<dbReference type="SUPFAM" id="SSF54160">
    <property type="entry name" value="Chromo domain-like"/>
    <property type="match status" value="1"/>
</dbReference>
<accession>A0A1R3IVP1</accession>
<dbReference type="STRING" id="93759.A0A1R3IVP1"/>
<dbReference type="EMBL" id="AWUE01017543">
    <property type="protein sequence ID" value="OMO86648.1"/>
    <property type="molecule type" value="Genomic_DNA"/>
</dbReference>
<name>A0A1R3IVP1_9ROSI</name>
<feature type="domain" description="SAWADEE" evidence="1">
    <location>
        <begin position="125"/>
        <end position="227"/>
    </location>
</feature>
<dbReference type="AlphaFoldDB" id="A0A1R3IVP1"/>
<dbReference type="Gene3D" id="2.30.30.140">
    <property type="match status" value="1"/>
</dbReference>
<dbReference type="Gene3D" id="2.40.50.40">
    <property type="match status" value="1"/>
</dbReference>
<dbReference type="InterPro" id="IPR039276">
    <property type="entry name" value="SHH1/2"/>
</dbReference>
<protein>
    <recommendedName>
        <fullName evidence="1">SAWADEE domain-containing protein</fullName>
    </recommendedName>
</protein>
<comment type="caution">
    <text evidence="2">The sequence shown here is derived from an EMBL/GenBank/DDBJ whole genome shotgun (WGS) entry which is preliminary data.</text>
</comment>
<evidence type="ECO:0000313" key="3">
    <source>
        <dbReference type="Proteomes" id="UP000187203"/>
    </source>
</evidence>
<keyword evidence="3" id="KW-1185">Reference proteome</keyword>
<evidence type="ECO:0000259" key="1">
    <source>
        <dbReference type="Pfam" id="PF16719"/>
    </source>
</evidence>
<dbReference type="PANTHER" id="PTHR33827">
    <property type="entry name" value="PROTEIN SAWADEE HOMEODOMAIN HOMOLOG 2"/>
    <property type="match status" value="1"/>
</dbReference>
<dbReference type="GO" id="GO:0003682">
    <property type="term" value="F:chromatin binding"/>
    <property type="evidence" value="ECO:0007669"/>
    <property type="project" value="InterPro"/>
</dbReference>
<evidence type="ECO:0000313" key="2">
    <source>
        <dbReference type="EMBL" id="OMO86648.1"/>
    </source>
</evidence>
<organism evidence="2 3">
    <name type="scientific">Corchorus olitorius</name>
    <dbReference type="NCBI Taxonomy" id="93759"/>
    <lineage>
        <taxon>Eukaryota</taxon>
        <taxon>Viridiplantae</taxon>
        <taxon>Streptophyta</taxon>
        <taxon>Embryophyta</taxon>
        <taxon>Tracheophyta</taxon>
        <taxon>Spermatophyta</taxon>
        <taxon>Magnoliopsida</taxon>
        <taxon>eudicotyledons</taxon>
        <taxon>Gunneridae</taxon>
        <taxon>Pentapetalae</taxon>
        <taxon>rosids</taxon>
        <taxon>malvids</taxon>
        <taxon>Malvales</taxon>
        <taxon>Malvaceae</taxon>
        <taxon>Grewioideae</taxon>
        <taxon>Apeibeae</taxon>
        <taxon>Corchorus</taxon>
    </lineage>
</organism>
<gene>
    <name evidence="2" type="ORF">COLO4_20993</name>
</gene>
<dbReference type="CDD" id="cd00024">
    <property type="entry name" value="CD_CSD"/>
    <property type="match status" value="1"/>
</dbReference>
<dbReference type="InterPro" id="IPR016197">
    <property type="entry name" value="Chromo-like_dom_sf"/>
</dbReference>
<proteinExistence type="predicted"/>
<dbReference type="Proteomes" id="UP000187203">
    <property type="component" value="Unassembled WGS sequence"/>
</dbReference>
<dbReference type="PANTHER" id="PTHR33827:SF3">
    <property type="entry name" value="OS09G0346900 PROTEIN"/>
    <property type="match status" value="1"/>
</dbReference>
<dbReference type="OrthoDB" id="1885884at2759"/>